<dbReference type="RefSeq" id="WP_118199105.1">
    <property type="nucleotide sequence ID" value="NZ_QRHO01000012.1"/>
</dbReference>
<accession>A0A3R6FJT9</accession>
<keyword evidence="1" id="KW-0472">Membrane</keyword>
<dbReference type="Proteomes" id="UP000284579">
    <property type="component" value="Unassembled WGS sequence"/>
</dbReference>
<feature type="transmembrane region" description="Helical" evidence="1">
    <location>
        <begin position="215"/>
        <end position="248"/>
    </location>
</feature>
<name>A0A3R6FJT9_9FIRM</name>
<feature type="transmembrane region" description="Helical" evidence="1">
    <location>
        <begin position="471"/>
        <end position="490"/>
    </location>
</feature>
<protein>
    <submittedName>
        <fullName evidence="2">Uncharacterized protein</fullName>
    </submittedName>
</protein>
<evidence type="ECO:0000256" key="1">
    <source>
        <dbReference type="SAM" id="Phobius"/>
    </source>
</evidence>
<evidence type="ECO:0000313" key="3">
    <source>
        <dbReference type="Proteomes" id="UP000284579"/>
    </source>
</evidence>
<dbReference type="AlphaFoldDB" id="A0A3R6FJT9"/>
<comment type="caution">
    <text evidence="2">The sequence shown here is derived from an EMBL/GenBank/DDBJ whole genome shotgun (WGS) entry which is preliminary data.</text>
</comment>
<feature type="transmembrane region" description="Helical" evidence="1">
    <location>
        <begin position="64"/>
        <end position="82"/>
    </location>
</feature>
<organism evidence="2 3">
    <name type="scientific">Coprococcus comes</name>
    <dbReference type="NCBI Taxonomy" id="410072"/>
    <lineage>
        <taxon>Bacteria</taxon>
        <taxon>Bacillati</taxon>
        <taxon>Bacillota</taxon>
        <taxon>Clostridia</taxon>
        <taxon>Lachnospirales</taxon>
        <taxon>Lachnospiraceae</taxon>
        <taxon>Coprococcus</taxon>
    </lineage>
</organism>
<feature type="transmembrane region" description="Helical" evidence="1">
    <location>
        <begin position="103"/>
        <end position="120"/>
    </location>
</feature>
<feature type="transmembrane region" description="Helical" evidence="1">
    <location>
        <begin position="20"/>
        <end position="44"/>
    </location>
</feature>
<feature type="transmembrane region" description="Helical" evidence="1">
    <location>
        <begin position="182"/>
        <end position="203"/>
    </location>
</feature>
<feature type="transmembrane region" description="Helical" evidence="1">
    <location>
        <begin position="442"/>
        <end position="464"/>
    </location>
</feature>
<evidence type="ECO:0000313" key="2">
    <source>
        <dbReference type="EMBL" id="RHF82856.1"/>
    </source>
</evidence>
<proteinExistence type="predicted"/>
<feature type="transmembrane region" description="Helical" evidence="1">
    <location>
        <begin position="301"/>
        <end position="320"/>
    </location>
</feature>
<reference evidence="2 3" key="1">
    <citation type="submission" date="2018-08" db="EMBL/GenBank/DDBJ databases">
        <title>A genome reference for cultivated species of the human gut microbiota.</title>
        <authorList>
            <person name="Zou Y."/>
            <person name="Xue W."/>
            <person name="Luo G."/>
        </authorList>
    </citation>
    <scope>NUCLEOTIDE SEQUENCE [LARGE SCALE GENOMIC DNA]</scope>
    <source>
        <strain evidence="2 3">AM23-3</strain>
    </source>
</reference>
<feature type="transmembrane region" description="Helical" evidence="1">
    <location>
        <begin position="260"/>
        <end position="289"/>
    </location>
</feature>
<feature type="transmembrane region" description="Helical" evidence="1">
    <location>
        <begin position="496"/>
        <end position="519"/>
    </location>
</feature>
<gene>
    <name evidence="2" type="ORF">DW656_10280</name>
</gene>
<sequence length="529" mass="61209">MERVENKRKVYNFRKLIVNIAGDIIKIVLGIILFILSIASIVYTCKLCDTDTLWEFTFYNKDNIFKYVIIIIGMIVMYKIYIVLKRNNKIIKYKSQYGKKIDIYKLLICMHCILGIGWVVCTQLTPRADQGFCSAIAANLFSATYDKADFLKGGYLNQYPFQSGIILVFKIIYSLFGINNYIAFQILNVVSVVLIDIYLMKVLKKITPVHAEKIGILFLILFFPMVFYTSFLYGNLMGCAFSTMAMYYEFEYFENHKVCNMILSTVFIGIALMIKSNYLIVLLAMLIFLGIDWIISLKKKNIIFAVIVICSYIIATSGPVKLLSIQENVYLGKGIPKIAWIAMGMQETGMAPGWYNGYNADTYLNNDCDSEKTAEEAQKYIRERMTYFAENPIYTIKFYTKKMLSQWCEPTFGGIWINQFEKNVTISRYLDSILNGGKLQKIVIEVLDVLQSFVYWLAFLYVITNRKRKNIFIWFPGTVFIGGFLFHMIWEGKGQYAFTYFLLLIPYAAIEAKMIVNYLTNKADEKYGK</sequence>
<keyword evidence="1" id="KW-1133">Transmembrane helix</keyword>
<keyword evidence="1" id="KW-0812">Transmembrane</keyword>
<dbReference type="EMBL" id="QRHO01000012">
    <property type="protein sequence ID" value="RHF82856.1"/>
    <property type="molecule type" value="Genomic_DNA"/>
</dbReference>